<keyword evidence="11 19" id="KW-0106">Calcium</keyword>
<organism evidence="25 26">
    <name type="scientific">Kalanchoe fedtschenkoi</name>
    <name type="common">Lavender scallops</name>
    <name type="synonym">South American air plant</name>
    <dbReference type="NCBI Taxonomy" id="63787"/>
    <lineage>
        <taxon>Eukaryota</taxon>
        <taxon>Viridiplantae</taxon>
        <taxon>Streptophyta</taxon>
        <taxon>Embryophyta</taxon>
        <taxon>Tracheophyta</taxon>
        <taxon>Spermatophyta</taxon>
        <taxon>Magnoliopsida</taxon>
        <taxon>eudicotyledons</taxon>
        <taxon>Gunneridae</taxon>
        <taxon>Pentapetalae</taxon>
        <taxon>Saxifragales</taxon>
        <taxon>Crassulaceae</taxon>
        <taxon>Kalanchoe</taxon>
    </lineage>
</organism>
<dbReference type="Gene3D" id="1.10.420.10">
    <property type="entry name" value="Peroxidase, domain 2"/>
    <property type="match status" value="1"/>
</dbReference>
<feature type="binding site" evidence="19">
    <location>
        <position position="75"/>
    </location>
    <ligand>
        <name>Ca(2+)</name>
        <dbReference type="ChEBI" id="CHEBI:29108"/>
        <label>1</label>
    </ligand>
</feature>
<keyword evidence="7" id="KW-0575">Peroxidase</keyword>
<dbReference type="GO" id="GO:0006979">
    <property type="term" value="P:response to oxidative stress"/>
    <property type="evidence" value="ECO:0007669"/>
    <property type="project" value="InterPro"/>
</dbReference>
<dbReference type="EC" id="1.11.1.7" evidence="5"/>
<feature type="binding site" description="axial binding residue" evidence="19">
    <location>
        <position position="188"/>
    </location>
    <ligand>
        <name>heme b</name>
        <dbReference type="ChEBI" id="CHEBI:60344"/>
    </ligand>
    <ligandPart>
        <name>Fe</name>
        <dbReference type="ChEBI" id="CHEBI:18248"/>
    </ligandPart>
</feature>
<feature type="binding site" evidence="19">
    <location>
        <position position="71"/>
    </location>
    <ligand>
        <name>Ca(2+)</name>
        <dbReference type="ChEBI" id="CHEBI:29108"/>
        <label>1</label>
    </ligand>
</feature>
<dbReference type="PRINTS" id="PR00458">
    <property type="entry name" value="PEROXIDASE"/>
</dbReference>
<dbReference type="PROSITE" id="PS00435">
    <property type="entry name" value="PEROXIDASE_1"/>
    <property type="match status" value="1"/>
</dbReference>
<comment type="subcellular location">
    <subcellularLocation>
        <location evidence="3">Secreted</location>
    </subcellularLocation>
</comment>
<keyword evidence="15" id="KW-0325">Glycoprotein</keyword>
<comment type="cofactor">
    <cofactor evidence="19">
        <name>Ca(2+)</name>
        <dbReference type="ChEBI" id="CHEBI:29108"/>
    </cofactor>
    <text evidence="19">Binds 2 calcium ions per subunit.</text>
</comment>
<feature type="binding site" evidence="19">
    <location>
        <position position="189"/>
    </location>
    <ligand>
        <name>Ca(2+)</name>
        <dbReference type="ChEBI" id="CHEBI:29108"/>
        <label>2</label>
    </ligand>
</feature>
<feature type="binding site" evidence="19">
    <location>
        <position position="69"/>
    </location>
    <ligand>
        <name>Ca(2+)</name>
        <dbReference type="ChEBI" id="CHEBI:29108"/>
        <label>1</label>
    </ligand>
</feature>
<keyword evidence="14 21" id="KW-1015">Disulfide bond</keyword>
<dbReference type="GO" id="GO:0005576">
    <property type="term" value="C:extracellular region"/>
    <property type="evidence" value="ECO:0007669"/>
    <property type="project" value="UniProtKB-SubCell"/>
</dbReference>
<dbReference type="Pfam" id="PF00141">
    <property type="entry name" value="peroxidase"/>
    <property type="match status" value="1"/>
</dbReference>
<feature type="compositionally biased region" description="Low complexity" evidence="22">
    <location>
        <begin position="510"/>
        <end position="520"/>
    </location>
</feature>
<evidence type="ECO:0000256" key="13">
    <source>
        <dbReference type="ARBA" id="ARBA00023004"/>
    </source>
</evidence>
<dbReference type="AlphaFoldDB" id="A0A7N0SWF5"/>
<dbReference type="Proteomes" id="UP000594263">
    <property type="component" value="Unplaced"/>
</dbReference>
<evidence type="ECO:0000256" key="7">
    <source>
        <dbReference type="ARBA" id="ARBA00022559"/>
    </source>
</evidence>
<feature type="binding site" evidence="19">
    <location>
        <position position="73"/>
    </location>
    <ligand>
        <name>Ca(2+)</name>
        <dbReference type="ChEBI" id="CHEBI:29108"/>
        <label>1</label>
    </ligand>
</feature>
<comment type="function">
    <text evidence="2">Removal of H(2)O(2), oxidation of toxic reductants, biosynthesis and degradation of lignin, suberization, auxin catabolism, response to environmental stresses such as wounding, pathogen attack and oxidative stress. These functions might be dependent on each isozyme/isoform in each plant tissue.</text>
</comment>
<evidence type="ECO:0000259" key="24">
    <source>
        <dbReference type="PROSITE" id="PS50873"/>
    </source>
</evidence>
<sequence length="520" mass="56289">MRPAAIALVLILALFARQSYAALTTGFYKGKCGSLDVEAIVAQVTSAQFAKDPTIVPALLRMHFHDCFVNGCDASILLDGSTSEKTASPNQSVRGYEAIDAVKAELERRCPGLVSCADIIAMATRDVVVLGEGTRYEVQTGRRDGIVSRASDANANLPGPSVPVSQLANLFANKGLTVSDMAVLLGAHTVGITHCSFIMNRLYNFQNTGRPDPSMDPALANQLRQTCPQVSVADNPVNLDQNASSSNTVDKSFYNQIQMNRGVLQIDQAIAQDSLTRPTVTSLASGAEQNLELFSRLFIEDFASYCMRKRNDKVYGEMTELHALAHAYNRPIHIYSYSTEPVNVVHPPCDAAKWVRLQAGNPAKVTKNAEHLADDQWINNVNLDSSIADRSLGWKLNEDGSIVMGPCVHFNMVDLALSLGFEFMEVAAAYSKLGNDGTSHLDENDTDGAGRKGNGGGVVVERREPGSEWGPRDIILDETVDVDGGRGVAELDAGDEDENELRSLSRRSRAAGGVSRHFEK</sequence>
<protein>
    <recommendedName>
        <fullName evidence="5">peroxidase</fullName>
        <ecNumber evidence="5">1.11.1.7</ecNumber>
    </recommendedName>
</protein>
<keyword evidence="9 19" id="KW-0479">Metal-binding</keyword>
<evidence type="ECO:0000256" key="4">
    <source>
        <dbReference type="ARBA" id="ARBA00006873"/>
    </source>
</evidence>
<dbReference type="PROSITE" id="PS00436">
    <property type="entry name" value="PEROXIDASE_2"/>
    <property type="match status" value="1"/>
</dbReference>
<feature type="chain" id="PRO_5029858054" description="peroxidase" evidence="23">
    <location>
        <begin position="22"/>
        <end position="520"/>
    </location>
</feature>
<feature type="site" description="Transition state stabilizer" evidence="20">
    <location>
        <position position="61"/>
    </location>
</feature>
<feature type="disulfide bond" evidence="21">
    <location>
        <begin position="195"/>
        <end position="227"/>
    </location>
</feature>
<feature type="region of interest" description="Disordered" evidence="22">
    <location>
        <begin position="485"/>
        <end position="520"/>
    </location>
</feature>
<feature type="domain" description="Plant heme peroxidase family profile" evidence="24">
    <location>
        <begin position="22"/>
        <end position="329"/>
    </location>
</feature>
<evidence type="ECO:0000256" key="17">
    <source>
        <dbReference type="PIRSR" id="PIRSR600823-1"/>
    </source>
</evidence>
<keyword evidence="10 23" id="KW-0732">Signal</keyword>
<keyword evidence="8" id="KW-0349">Heme</keyword>
<dbReference type="InterPro" id="IPR000823">
    <property type="entry name" value="Peroxidase_pln"/>
</dbReference>
<dbReference type="PANTHER" id="PTHR31517">
    <property type="match status" value="1"/>
</dbReference>
<feature type="active site" description="Proton acceptor" evidence="17">
    <location>
        <position position="65"/>
    </location>
</feature>
<dbReference type="GO" id="GO:0042744">
    <property type="term" value="P:hydrogen peroxide catabolic process"/>
    <property type="evidence" value="ECO:0007669"/>
    <property type="project" value="UniProtKB-KW"/>
</dbReference>
<evidence type="ECO:0000256" key="1">
    <source>
        <dbReference type="ARBA" id="ARBA00000189"/>
    </source>
</evidence>
<evidence type="ECO:0000256" key="23">
    <source>
        <dbReference type="SAM" id="SignalP"/>
    </source>
</evidence>
<feature type="disulfide bond" evidence="21">
    <location>
        <begin position="67"/>
        <end position="72"/>
    </location>
</feature>
<evidence type="ECO:0000256" key="11">
    <source>
        <dbReference type="ARBA" id="ARBA00022837"/>
    </source>
</evidence>
<dbReference type="InterPro" id="IPR010255">
    <property type="entry name" value="Haem_peroxidase_sf"/>
</dbReference>
<evidence type="ECO:0000313" key="25">
    <source>
        <dbReference type="EnsemblPlants" id="Kaladp0011s0010.1.v1.1"/>
    </source>
</evidence>
<dbReference type="EnsemblPlants" id="Kaladp0011s0010.1.v1.1">
    <property type="protein sequence ID" value="Kaladp0011s0010.1.v1.1"/>
    <property type="gene ID" value="Kaladp0011s0010.v1.1"/>
</dbReference>
<keyword evidence="13 19" id="KW-0408">Iron</keyword>
<feature type="binding site" evidence="19">
    <location>
        <position position="84"/>
    </location>
    <ligand>
        <name>Ca(2+)</name>
        <dbReference type="ChEBI" id="CHEBI:29108"/>
        <label>1</label>
    </ligand>
</feature>
<dbReference type="PRINTS" id="PR00461">
    <property type="entry name" value="PLPEROXIDASE"/>
</dbReference>
<feature type="binding site" evidence="19">
    <location>
        <position position="240"/>
    </location>
    <ligand>
        <name>Ca(2+)</name>
        <dbReference type="ChEBI" id="CHEBI:29108"/>
        <label>2</label>
    </ligand>
</feature>
<evidence type="ECO:0000256" key="15">
    <source>
        <dbReference type="ARBA" id="ARBA00023180"/>
    </source>
</evidence>
<dbReference type="GO" id="GO:0140825">
    <property type="term" value="F:lactoperoxidase activity"/>
    <property type="evidence" value="ECO:0007669"/>
    <property type="project" value="UniProtKB-EC"/>
</dbReference>
<proteinExistence type="inferred from homology"/>
<evidence type="ECO:0000256" key="21">
    <source>
        <dbReference type="PIRSR" id="PIRSR600823-5"/>
    </source>
</evidence>
<evidence type="ECO:0000256" key="5">
    <source>
        <dbReference type="ARBA" id="ARBA00012313"/>
    </source>
</evidence>
<evidence type="ECO:0000256" key="10">
    <source>
        <dbReference type="ARBA" id="ARBA00022729"/>
    </source>
</evidence>
<evidence type="ECO:0000256" key="2">
    <source>
        <dbReference type="ARBA" id="ARBA00002322"/>
    </source>
</evidence>
<evidence type="ECO:0000256" key="6">
    <source>
        <dbReference type="ARBA" id="ARBA00022525"/>
    </source>
</evidence>
<feature type="binding site" evidence="19">
    <location>
        <position position="66"/>
    </location>
    <ligand>
        <name>Ca(2+)</name>
        <dbReference type="ChEBI" id="CHEBI:29108"/>
        <label>1</label>
    </ligand>
</feature>
<dbReference type="SUPFAM" id="SSF48113">
    <property type="entry name" value="Heme-dependent peroxidases"/>
    <property type="match status" value="1"/>
</dbReference>
<dbReference type="InterPro" id="IPR038765">
    <property type="entry name" value="Papain-like_cys_pep_sf"/>
</dbReference>
<dbReference type="GO" id="GO:0020037">
    <property type="term" value="F:heme binding"/>
    <property type="evidence" value="ECO:0007669"/>
    <property type="project" value="InterPro"/>
</dbReference>
<keyword evidence="26" id="KW-1185">Reference proteome</keyword>
<feature type="signal peptide" evidence="23">
    <location>
        <begin position="1"/>
        <end position="21"/>
    </location>
</feature>
<evidence type="ECO:0000256" key="22">
    <source>
        <dbReference type="SAM" id="MobiDB-lite"/>
    </source>
</evidence>
<evidence type="ECO:0000256" key="19">
    <source>
        <dbReference type="PIRSR" id="PIRSR600823-3"/>
    </source>
</evidence>
<keyword evidence="6" id="KW-0964">Secreted</keyword>
<evidence type="ECO:0000313" key="26">
    <source>
        <dbReference type="Proteomes" id="UP000594263"/>
    </source>
</evidence>
<dbReference type="InterPro" id="IPR033905">
    <property type="entry name" value="Secretory_peroxidase"/>
</dbReference>
<dbReference type="FunFam" id="1.10.520.10:FF:000006">
    <property type="entry name" value="Peroxidase"/>
    <property type="match status" value="1"/>
</dbReference>
<evidence type="ECO:0000256" key="3">
    <source>
        <dbReference type="ARBA" id="ARBA00004613"/>
    </source>
</evidence>
<evidence type="ECO:0000256" key="14">
    <source>
        <dbReference type="ARBA" id="ARBA00023157"/>
    </source>
</evidence>
<evidence type="ECO:0000256" key="12">
    <source>
        <dbReference type="ARBA" id="ARBA00023002"/>
    </source>
</evidence>
<dbReference type="PROSITE" id="PS50873">
    <property type="entry name" value="PEROXIDASE_4"/>
    <property type="match status" value="1"/>
</dbReference>
<feature type="region of interest" description="Disordered" evidence="22">
    <location>
        <begin position="434"/>
        <end position="465"/>
    </location>
</feature>
<evidence type="ECO:0000256" key="8">
    <source>
        <dbReference type="ARBA" id="ARBA00022617"/>
    </source>
</evidence>
<comment type="cofactor">
    <cofactor evidence="19">
        <name>heme b</name>
        <dbReference type="ChEBI" id="CHEBI:60344"/>
    </cofactor>
    <text evidence="19">Binds 1 heme b (iron(II)-protoporphyrin IX) group per subunit.</text>
</comment>
<dbReference type="InterPro" id="IPR019793">
    <property type="entry name" value="Peroxidases_heam-ligand_BS"/>
</dbReference>
<dbReference type="PANTHER" id="PTHR31517:SF59">
    <property type="entry name" value="PEROXIDASE"/>
    <property type="match status" value="1"/>
</dbReference>
<feature type="disulfide bond" evidence="21">
    <location>
        <begin position="32"/>
        <end position="110"/>
    </location>
</feature>
<dbReference type="CDD" id="cd00693">
    <property type="entry name" value="secretory_peroxidase"/>
    <property type="match status" value="1"/>
</dbReference>
<dbReference type="InterPro" id="IPR002016">
    <property type="entry name" value="Haem_peroxidase"/>
</dbReference>
<name>A0A7N0SWF5_KALFE</name>
<evidence type="ECO:0000256" key="9">
    <source>
        <dbReference type="ARBA" id="ARBA00022723"/>
    </source>
</evidence>
<feature type="binding site" evidence="19">
    <location>
        <position position="250"/>
    </location>
    <ligand>
        <name>Ca(2+)</name>
        <dbReference type="ChEBI" id="CHEBI:29108"/>
        <label>2</label>
    </ligand>
</feature>
<evidence type="ECO:0000256" key="18">
    <source>
        <dbReference type="PIRSR" id="PIRSR600823-2"/>
    </source>
</evidence>
<comment type="similarity">
    <text evidence="4">Belongs to the peroxidase family. Ascorbate peroxidase subfamily.</text>
</comment>
<dbReference type="FunFam" id="1.10.420.10:FF:000007">
    <property type="entry name" value="Peroxidase"/>
    <property type="match status" value="1"/>
</dbReference>
<keyword evidence="16" id="KW-0376">Hydrogen peroxide</keyword>
<dbReference type="InterPro" id="IPR019794">
    <property type="entry name" value="Peroxidases_AS"/>
</dbReference>
<feature type="binding site" evidence="18">
    <location>
        <position position="158"/>
    </location>
    <ligand>
        <name>substrate</name>
    </ligand>
</feature>
<keyword evidence="12" id="KW-0560">Oxidoreductase</keyword>
<reference evidence="25" key="1">
    <citation type="submission" date="2021-01" db="UniProtKB">
        <authorList>
            <consortium name="EnsemblPlants"/>
        </authorList>
    </citation>
    <scope>IDENTIFICATION</scope>
</reference>
<evidence type="ECO:0000256" key="20">
    <source>
        <dbReference type="PIRSR" id="PIRSR600823-4"/>
    </source>
</evidence>
<dbReference type="Gramene" id="Kaladp0011s0010.1.v1.1">
    <property type="protein sequence ID" value="Kaladp0011s0010.1.v1.1"/>
    <property type="gene ID" value="Kaladp0011s0010.v1.1"/>
</dbReference>
<evidence type="ECO:0000256" key="16">
    <source>
        <dbReference type="ARBA" id="ARBA00023324"/>
    </source>
</evidence>
<accession>A0A7N0SWF5</accession>
<dbReference type="Gene3D" id="1.10.520.10">
    <property type="match status" value="1"/>
</dbReference>
<comment type="catalytic activity">
    <reaction evidence="1">
        <text>2 a phenolic donor + H2O2 = 2 a phenolic radical donor + 2 H2O</text>
        <dbReference type="Rhea" id="RHEA:56136"/>
        <dbReference type="ChEBI" id="CHEBI:15377"/>
        <dbReference type="ChEBI" id="CHEBI:16240"/>
        <dbReference type="ChEBI" id="CHEBI:139520"/>
        <dbReference type="ChEBI" id="CHEBI:139521"/>
        <dbReference type="EC" id="1.11.1.7"/>
    </reaction>
</comment>
<dbReference type="GO" id="GO:0046872">
    <property type="term" value="F:metal ion binding"/>
    <property type="evidence" value="ECO:0007669"/>
    <property type="project" value="UniProtKB-KW"/>
</dbReference>
<dbReference type="Gene3D" id="3.30.200.90">
    <property type="match status" value="1"/>
</dbReference>
<dbReference type="SUPFAM" id="SSF54001">
    <property type="entry name" value="Cysteine proteinases"/>
    <property type="match status" value="1"/>
</dbReference>